<dbReference type="EMBL" id="JAHHUM010000677">
    <property type="protein sequence ID" value="KAK5617709.1"/>
    <property type="molecule type" value="Genomic_DNA"/>
</dbReference>
<dbReference type="SMART" id="SM00348">
    <property type="entry name" value="IRF"/>
    <property type="match status" value="1"/>
</dbReference>
<dbReference type="InterPro" id="IPR019817">
    <property type="entry name" value="Interferon_reg_fac_CS"/>
</dbReference>
<dbReference type="GO" id="GO:0005634">
    <property type="term" value="C:nucleus"/>
    <property type="evidence" value="ECO:0007669"/>
    <property type="project" value="UniProtKB-SubCell"/>
</dbReference>
<evidence type="ECO:0000313" key="8">
    <source>
        <dbReference type="EMBL" id="KAK5617709.1"/>
    </source>
</evidence>
<dbReference type="SMART" id="SM01243">
    <property type="entry name" value="IRF-3"/>
    <property type="match status" value="1"/>
</dbReference>
<dbReference type="Gene3D" id="1.10.10.10">
    <property type="entry name" value="Winged helix-like DNA-binding domain superfamily/Winged helix DNA-binding domain"/>
    <property type="match status" value="1"/>
</dbReference>
<proteinExistence type="predicted"/>
<dbReference type="Pfam" id="PF10401">
    <property type="entry name" value="IRF-3"/>
    <property type="match status" value="1"/>
</dbReference>
<dbReference type="InterPro" id="IPR017855">
    <property type="entry name" value="SMAD-like_dom_sf"/>
</dbReference>
<sequence>MAAGRMRSTRRLRSWIIEQVSSGKYPGVMWDDEAKTMFRIPWKHAGKHDFRQDEDAALFKAWAEFKGKLASGQNNPAAWKTRLRCALNKSPEFTEVMERSQLDISEPYKVYRLVPLSEQGVLIPETKIKEKSSKKLKRRSSDSDSNITRVKRIKTEEVTSQLMKPEDEDLLQDNEPVQSDGPSQCTTVDEIRLDVRIEETVTTNAGDGDSFSVAVHYLGQEVLNRQICGPDVRIMYMPSSSMPPTPAALNVRFPRILLPEPPSTLPAGGELQALFTLLPFMEKGIVLTSTPQGVYGRRFCQGRIFWTGPHTTTPGLHRMERNMEPVLLFSKDIFKQQLDHFQANGGERPKCSFTLCFGEEFRNTEDPSQKLIIAQISLPWAEQQVENVMSIFNTISVFQTLASQSPLGEITLNLITVPSQSSDLAICPSP</sequence>
<keyword evidence="6" id="KW-0539">Nucleus</keyword>
<dbReference type="InterPro" id="IPR019471">
    <property type="entry name" value="Interferon_reg_factor-3"/>
</dbReference>
<dbReference type="InterPro" id="IPR001346">
    <property type="entry name" value="Interferon_reg_fact_DNA-bd_dom"/>
</dbReference>
<dbReference type="SUPFAM" id="SSF46785">
    <property type="entry name" value="Winged helix' DNA-binding domain"/>
    <property type="match status" value="1"/>
</dbReference>
<keyword evidence="4" id="KW-0010">Activator</keyword>
<dbReference type="FunFam" id="1.10.10.10:FF:000041">
    <property type="entry name" value="Interferon regulatory factor 4"/>
    <property type="match status" value="1"/>
</dbReference>
<dbReference type="PRINTS" id="PR00267">
    <property type="entry name" value="INTFRNREGFCT"/>
</dbReference>
<dbReference type="GO" id="GO:0045944">
    <property type="term" value="P:positive regulation of transcription by RNA polymerase II"/>
    <property type="evidence" value="ECO:0007669"/>
    <property type="project" value="UniProtKB-ARBA"/>
</dbReference>
<keyword evidence="9" id="KW-1185">Reference proteome</keyword>
<organism evidence="8 9">
    <name type="scientific">Crenichthys baileyi</name>
    <name type="common">White River springfish</name>
    <dbReference type="NCBI Taxonomy" id="28760"/>
    <lineage>
        <taxon>Eukaryota</taxon>
        <taxon>Metazoa</taxon>
        <taxon>Chordata</taxon>
        <taxon>Craniata</taxon>
        <taxon>Vertebrata</taxon>
        <taxon>Euteleostomi</taxon>
        <taxon>Actinopterygii</taxon>
        <taxon>Neopterygii</taxon>
        <taxon>Teleostei</taxon>
        <taxon>Neoteleostei</taxon>
        <taxon>Acanthomorphata</taxon>
        <taxon>Ovalentaria</taxon>
        <taxon>Atherinomorphae</taxon>
        <taxon>Cyprinodontiformes</taxon>
        <taxon>Goodeidae</taxon>
        <taxon>Crenichthys</taxon>
    </lineage>
</organism>
<dbReference type="FunFam" id="2.60.200.10:FF:000019">
    <property type="entry name" value="Interferon regulatory factor 9"/>
    <property type="match status" value="1"/>
</dbReference>
<dbReference type="InterPro" id="IPR036388">
    <property type="entry name" value="WH-like_DNA-bd_sf"/>
</dbReference>
<evidence type="ECO:0000256" key="3">
    <source>
        <dbReference type="ARBA" id="ARBA00023125"/>
    </source>
</evidence>
<dbReference type="Pfam" id="PF00605">
    <property type="entry name" value="IRF"/>
    <property type="match status" value="1"/>
</dbReference>
<evidence type="ECO:0000256" key="2">
    <source>
        <dbReference type="ARBA" id="ARBA00023015"/>
    </source>
</evidence>
<comment type="caution">
    <text evidence="8">The sequence shown here is derived from an EMBL/GenBank/DDBJ whole genome shotgun (WGS) entry which is preliminary data.</text>
</comment>
<dbReference type="PROSITE" id="PS00601">
    <property type="entry name" value="IRF_1"/>
    <property type="match status" value="1"/>
</dbReference>
<evidence type="ECO:0000256" key="4">
    <source>
        <dbReference type="ARBA" id="ARBA00023159"/>
    </source>
</evidence>
<comment type="subcellular location">
    <subcellularLocation>
        <location evidence="1">Nucleus</location>
    </subcellularLocation>
</comment>
<keyword evidence="5" id="KW-0804">Transcription</keyword>
<evidence type="ECO:0000313" key="9">
    <source>
        <dbReference type="Proteomes" id="UP001311232"/>
    </source>
</evidence>
<keyword evidence="3" id="KW-0238">DNA-binding</keyword>
<dbReference type="CDD" id="cd00103">
    <property type="entry name" value="IRF"/>
    <property type="match status" value="1"/>
</dbReference>
<protein>
    <recommendedName>
        <fullName evidence="7">IRF tryptophan pentad repeat domain-containing protein</fullName>
    </recommendedName>
</protein>
<gene>
    <name evidence="8" type="ORF">CRENBAI_001247</name>
</gene>
<dbReference type="GO" id="GO:0000978">
    <property type="term" value="F:RNA polymerase II cis-regulatory region sequence-specific DNA binding"/>
    <property type="evidence" value="ECO:0007669"/>
    <property type="project" value="TreeGrafter"/>
</dbReference>
<dbReference type="AlphaFoldDB" id="A0AAV9S9Z7"/>
<dbReference type="GO" id="GO:0002376">
    <property type="term" value="P:immune system process"/>
    <property type="evidence" value="ECO:0007669"/>
    <property type="project" value="TreeGrafter"/>
</dbReference>
<dbReference type="GO" id="GO:0000981">
    <property type="term" value="F:DNA-binding transcription factor activity, RNA polymerase II-specific"/>
    <property type="evidence" value="ECO:0007669"/>
    <property type="project" value="TreeGrafter"/>
</dbReference>
<accession>A0AAV9S9Z7</accession>
<evidence type="ECO:0000256" key="6">
    <source>
        <dbReference type="ARBA" id="ARBA00023242"/>
    </source>
</evidence>
<dbReference type="PANTHER" id="PTHR11949:SF26">
    <property type="entry name" value="INTERFERON REGULATORY FACTOR 9"/>
    <property type="match status" value="1"/>
</dbReference>
<dbReference type="Proteomes" id="UP001311232">
    <property type="component" value="Unassembled WGS sequence"/>
</dbReference>
<dbReference type="SUPFAM" id="SSF49879">
    <property type="entry name" value="SMAD/FHA domain"/>
    <property type="match status" value="1"/>
</dbReference>
<dbReference type="InterPro" id="IPR008984">
    <property type="entry name" value="SMAD_FHA_dom_sf"/>
</dbReference>
<dbReference type="InterPro" id="IPR036390">
    <property type="entry name" value="WH_DNA-bd_sf"/>
</dbReference>
<evidence type="ECO:0000256" key="1">
    <source>
        <dbReference type="ARBA" id="ARBA00004123"/>
    </source>
</evidence>
<reference evidence="8 9" key="1">
    <citation type="submission" date="2021-06" db="EMBL/GenBank/DDBJ databases">
        <authorList>
            <person name="Palmer J.M."/>
        </authorList>
    </citation>
    <scope>NUCLEOTIDE SEQUENCE [LARGE SCALE GENOMIC DNA]</scope>
    <source>
        <strain evidence="8 9">MEX-2019</strain>
        <tissue evidence="8">Muscle</tissue>
    </source>
</reference>
<evidence type="ECO:0000259" key="7">
    <source>
        <dbReference type="PROSITE" id="PS51507"/>
    </source>
</evidence>
<dbReference type="Gene3D" id="2.60.200.10">
    <property type="match status" value="1"/>
</dbReference>
<evidence type="ECO:0000256" key="5">
    <source>
        <dbReference type="ARBA" id="ARBA00023163"/>
    </source>
</evidence>
<dbReference type="PROSITE" id="PS51507">
    <property type="entry name" value="IRF_2"/>
    <property type="match status" value="1"/>
</dbReference>
<feature type="domain" description="IRF tryptophan pentad repeat" evidence="7">
    <location>
        <begin position="9"/>
        <end position="115"/>
    </location>
</feature>
<dbReference type="PANTHER" id="PTHR11949">
    <property type="entry name" value="INTERFERON REGULATORY FACTOR"/>
    <property type="match status" value="1"/>
</dbReference>
<keyword evidence="2" id="KW-0805">Transcription regulation</keyword>
<name>A0AAV9S9Z7_9TELE</name>